<dbReference type="AlphaFoldDB" id="A0A0P7BP76"/>
<dbReference type="OrthoDB" id="1673781at2759"/>
<dbReference type="Gene3D" id="1.20.120.160">
    <property type="entry name" value="HPT domain"/>
    <property type="match status" value="1"/>
</dbReference>
<sequence>MSPAEDKTTDESVDLNAIDGIDMGTFSQILEMDDPDDHEFSYSIVFDFFTQVEETFVSMDKSLEEKDLYSLYSLGHFLKGSSATLGLVKVRDGCEKIQRYGKKENPDGSPEPDEEICLKRIDEALNLVKTDFAEVEKALRKYYKEEA</sequence>
<comment type="caution">
    <text evidence="3">The sequence shown here is derived from an EMBL/GenBank/DDBJ whole genome shotgun (WGS) entry which is preliminary data.</text>
</comment>
<proteinExistence type="predicted"/>
<evidence type="ECO:0000259" key="2">
    <source>
        <dbReference type="PROSITE" id="PS50894"/>
    </source>
</evidence>
<dbReference type="SUPFAM" id="SSF47226">
    <property type="entry name" value="Histidine-containing phosphotransfer domain, HPT domain"/>
    <property type="match status" value="1"/>
</dbReference>
<dbReference type="STRING" id="78410.A0A0P7BP76"/>
<dbReference type="PANTHER" id="PTHR28242">
    <property type="entry name" value="PHOSPHORELAY INTERMEDIATE PROTEIN YPD1"/>
    <property type="match status" value="1"/>
</dbReference>
<dbReference type="PANTHER" id="PTHR28242:SF52">
    <property type="entry name" value="PHOSPHORELAY INTERMEDIATE PROTEIN YPD1"/>
    <property type="match status" value="1"/>
</dbReference>
<keyword evidence="4" id="KW-1185">Reference proteome</keyword>
<dbReference type="GO" id="GO:0043424">
    <property type="term" value="F:protein histidine kinase binding"/>
    <property type="evidence" value="ECO:0007669"/>
    <property type="project" value="InterPro"/>
</dbReference>
<dbReference type="GO" id="GO:0005737">
    <property type="term" value="C:cytoplasm"/>
    <property type="evidence" value="ECO:0007669"/>
    <property type="project" value="TreeGrafter"/>
</dbReference>
<organism evidence="3 4">
    <name type="scientific">Neonectria ditissima</name>
    <dbReference type="NCBI Taxonomy" id="78410"/>
    <lineage>
        <taxon>Eukaryota</taxon>
        <taxon>Fungi</taxon>
        <taxon>Dikarya</taxon>
        <taxon>Ascomycota</taxon>
        <taxon>Pezizomycotina</taxon>
        <taxon>Sordariomycetes</taxon>
        <taxon>Hypocreomycetidae</taxon>
        <taxon>Hypocreales</taxon>
        <taxon>Nectriaceae</taxon>
        <taxon>Neonectria</taxon>
    </lineage>
</organism>
<dbReference type="Pfam" id="PF01627">
    <property type="entry name" value="Hpt"/>
    <property type="match status" value="1"/>
</dbReference>
<dbReference type="InterPro" id="IPR045871">
    <property type="entry name" value="AHP1-5/YPD1"/>
</dbReference>
<reference evidence="3 4" key="1">
    <citation type="submission" date="2015-09" db="EMBL/GenBank/DDBJ databases">
        <title>Draft genome of a European isolate of the apple canker pathogen Neonectria ditissima.</title>
        <authorList>
            <person name="Gomez-Cortecero A."/>
            <person name="Harrison R.J."/>
            <person name="Armitage A.D."/>
        </authorList>
    </citation>
    <scope>NUCLEOTIDE SEQUENCE [LARGE SCALE GENOMIC DNA]</scope>
    <source>
        <strain evidence="3 4">R09/05</strain>
    </source>
</reference>
<dbReference type="InterPro" id="IPR036641">
    <property type="entry name" value="HPT_dom_sf"/>
</dbReference>
<dbReference type="GO" id="GO:0000160">
    <property type="term" value="P:phosphorelay signal transduction system"/>
    <property type="evidence" value="ECO:0007669"/>
    <property type="project" value="InterPro"/>
</dbReference>
<evidence type="ECO:0000313" key="4">
    <source>
        <dbReference type="Proteomes" id="UP000050424"/>
    </source>
</evidence>
<dbReference type="GO" id="GO:0009927">
    <property type="term" value="F:histidine phosphotransfer kinase activity"/>
    <property type="evidence" value="ECO:0007669"/>
    <property type="project" value="InterPro"/>
</dbReference>
<dbReference type="SMART" id="SM00073">
    <property type="entry name" value="HPT"/>
    <property type="match status" value="1"/>
</dbReference>
<dbReference type="EMBL" id="LKCW01000005">
    <property type="protein sequence ID" value="KPM45722.1"/>
    <property type="molecule type" value="Genomic_DNA"/>
</dbReference>
<feature type="modified residue" description="Phosphohistidine" evidence="1">
    <location>
        <position position="76"/>
    </location>
</feature>
<gene>
    <name evidence="3" type="ORF">AK830_g808</name>
</gene>
<evidence type="ECO:0000256" key="1">
    <source>
        <dbReference type="PROSITE-ProRule" id="PRU00110"/>
    </source>
</evidence>
<dbReference type="InterPro" id="IPR008207">
    <property type="entry name" value="Sig_transdc_His_kin_Hpt_dom"/>
</dbReference>
<evidence type="ECO:0000313" key="3">
    <source>
        <dbReference type="EMBL" id="KPM45722.1"/>
    </source>
</evidence>
<dbReference type="Proteomes" id="UP000050424">
    <property type="component" value="Unassembled WGS sequence"/>
</dbReference>
<keyword evidence="1" id="KW-0597">Phosphoprotein</keyword>
<dbReference type="GO" id="GO:0005634">
    <property type="term" value="C:nucleus"/>
    <property type="evidence" value="ECO:0007669"/>
    <property type="project" value="TreeGrafter"/>
</dbReference>
<dbReference type="CDD" id="cd00088">
    <property type="entry name" value="HPT"/>
    <property type="match status" value="1"/>
</dbReference>
<feature type="domain" description="HPt" evidence="2">
    <location>
        <begin position="37"/>
        <end position="142"/>
    </location>
</feature>
<dbReference type="PROSITE" id="PS50894">
    <property type="entry name" value="HPT"/>
    <property type="match status" value="1"/>
</dbReference>
<accession>A0A0P7BP76</accession>
<name>A0A0P7BP76_9HYPO</name>
<protein>
    <recommendedName>
        <fullName evidence="2">HPt domain-containing protein</fullName>
    </recommendedName>
</protein>